<dbReference type="STRING" id="1411621.AUC43_11570"/>
<dbReference type="InterPro" id="IPR019613">
    <property type="entry name" value="DUF4198"/>
</dbReference>
<dbReference type="AlphaFoldDB" id="A0A0U4AQ26"/>
<organism evidence="1 2">
    <name type="scientific">Hymenobacter sedentarius</name>
    <dbReference type="NCBI Taxonomy" id="1411621"/>
    <lineage>
        <taxon>Bacteria</taxon>
        <taxon>Pseudomonadati</taxon>
        <taxon>Bacteroidota</taxon>
        <taxon>Cytophagia</taxon>
        <taxon>Cytophagales</taxon>
        <taxon>Hymenobacteraceae</taxon>
        <taxon>Hymenobacter</taxon>
    </lineage>
</organism>
<reference evidence="1 2" key="1">
    <citation type="submission" date="2015-12" db="EMBL/GenBank/DDBJ databases">
        <authorList>
            <person name="Shamseldin A."/>
            <person name="Moawad H."/>
            <person name="Abd El-Rahim W.M."/>
            <person name="Sadowsky M.J."/>
        </authorList>
    </citation>
    <scope>NUCLEOTIDE SEQUENCE [LARGE SCALE GENOMIC DNA]</scope>
    <source>
        <strain evidence="1 2">DG5B</strain>
    </source>
</reference>
<keyword evidence="2" id="KW-1185">Reference proteome</keyword>
<name>A0A0U4AQ26_9BACT</name>
<protein>
    <recommendedName>
        <fullName evidence="3">DUF4198 domain-containing protein</fullName>
    </recommendedName>
</protein>
<evidence type="ECO:0008006" key="3">
    <source>
        <dbReference type="Google" id="ProtNLM"/>
    </source>
</evidence>
<evidence type="ECO:0000313" key="2">
    <source>
        <dbReference type="Proteomes" id="UP000059542"/>
    </source>
</evidence>
<sequence>MKVKSLFICAGLLGVATLTGLAHEFWLEAPRFRIQPGQVLALHPLIGANFKGEPWTNKAAKVLRLVRYGPAPADSTDLTPASGLAATDTFRTAFAFARPGTHIVLLRSTNSYIELPAEQFTAYLREEGLDYPLKLRQERDQQANAGRETYRRCAKALVQVGEASATAAASDSACLHTYGLPLELVPEQNPYRLAAGKSLTVRVLRAGLPVSGAAVQVWQRQPGGLPTTHFTTRANQNGRVLLRLPGPGPYLLATVNMTEAPAKLRDRADWQSTWASLTFAGPPASPSRFTTKH</sequence>
<dbReference type="KEGG" id="hyg:AUC43_11570"/>
<evidence type="ECO:0000313" key="1">
    <source>
        <dbReference type="EMBL" id="ALW85669.1"/>
    </source>
</evidence>
<proteinExistence type="predicted"/>
<dbReference type="OrthoDB" id="581894at2"/>
<dbReference type="RefSeq" id="WP_068193438.1">
    <property type="nucleotide sequence ID" value="NZ_CP013909.1"/>
</dbReference>
<dbReference type="Proteomes" id="UP000059542">
    <property type="component" value="Chromosome"/>
</dbReference>
<gene>
    <name evidence="1" type="ORF">AUC43_11570</name>
</gene>
<dbReference type="EMBL" id="CP013909">
    <property type="protein sequence ID" value="ALW85669.1"/>
    <property type="molecule type" value="Genomic_DNA"/>
</dbReference>
<accession>A0A0U4AQ26</accession>
<dbReference type="Pfam" id="PF10670">
    <property type="entry name" value="DUF4198"/>
    <property type="match status" value="1"/>
</dbReference>